<dbReference type="AlphaFoldDB" id="L1I6C0"/>
<keyword evidence="4 5" id="KW-0418">Kinase</keyword>
<dbReference type="PANTHER" id="PTHR23359">
    <property type="entry name" value="NUCLEOTIDE KINASE"/>
    <property type="match status" value="1"/>
</dbReference>
<evidence type="ECO:0000256" key="4">
    <source>
        <dbReference type="ARBA" id="ARBA00022777"/>
    </source>
</evidence>
<proteinExistence type="inferred from homology"/>
<dbReference type="RefSeq" id="XP_005818627.1">
    <property type="nucleotide sequence ID" value="XM_005818570.1"/>
</dbReference>
<dbReference type="InterPro" id="IPR033690">
    <property type="entry name" value="Adenylat_kinase_CS"/>
</dbReference>
<evidence type="ECO:0000256" key="1">
    <source>
        <dbReference type="ARBA" id="ARBA00004229"/>
    </source>
</evidence>
<gene>
    <name evidence="6" type="ORF">GUITHDRAFT_82907</name>
</gene>
<organism evidence="6">
    <name type="scientific">Guillardia theta (strain CCMP2712)</name>
    <name type="common">Cryptophyte</name>
    <dbReference type="NCBI Taxonomy" id="905079"/>
    <lineage>
        <taxon>Eukaryota</taxon>
        <taxon>Cryptophyceae</taxon>
        <taxon>Pyrenomonadales</taxon>
        <taxon>Geminigeraceae</taxon>
        <taxon>Guillardia</taxon>
    </lineage>
</organism>
<dbReference type="GO" id="GO:0019205">
    <property type="term" value="F:nucleobase-containing compound kinase activity"/>
    <property type="evidence" value="ECO:0007669"/>
    <property type="project" value="InterPro"/>
</dbReference>
<evidence type="ECO:0000256" key="3">
    <source>
        <dbReference type="ARBA" id="ARBA00022741"/>
    </source>
</evidence>
<name>L1I6C0_GUITC</name>
<keyword evidence="3" id="KW-0547">Nucleotide-binding</keyword>
<dbReference type="GO" id="GO:0005524">
    <property type="term" value="F:ATP binding"/>
    <property type="evidence" value="ECO:0007669"/>
    <property type="project" value="InterPro"/>
</dbReference>
<dbReference type="InterPro" id="IPR000850">
    <property type="entry name" value="Adenylat/UMP-CMP_kin"/>
</dbReference>
<dbReference type="HOGENOM" id="CLU_032354_8_0_1"/>
<evidence type="ECO:0000313" key="6">
    <source>
        <dbReference type="EMBL" id="EKX31647.1"/>
    </source>
</evidence>
<dbReference type="EMBL" id="JH993251">
    <property type="protein sequence ID" value="EKX31647.1"/>
    <property type="molecule type" value="Genomic_DNA"/>
</dbReference>
<dbReference type="GO" id="GO:0009507">
    <property type="term" value="C:chloroplast"/>
    <property type="evidence" value="ECO:0007669"/>
    <property type="project" value="UniProtKB-SubCell"/>
</dbReference>
<dbReference type="InterPro" id="IPR027417">
    <property type="entry name" value="P-loop_NTPase"/>
</dbReference>
<reference evidence="6" key="1">
    <citation type="journal article" date="2012" name="Nature">
        <title>Algal genomes reveal evolutionary mosaicism and the fate of nucleomorphs.</title>
        <authorList>
            <consortium name="DOE Joint Genome Institute"/>
            <person name="Curtis B.A."/>
            <person name="Tanifuji G."/>
            <person name="Burki F."/>
            <person name="Gruber A."/>
            <person name="Irimia M."/>
            <person name="Maruyama S."/>
            <person name="Arias M.C."/>
            <person name="Ball S.G."/>
            <person name="Gile G.H."/>
            <person name="Hirakawa Y."/>
            <person name="Hopkins J.F."/>
            <person name="Kuo A."/>
            <person name="Rensing S.A."/>
            <person name="Schmutz J."/>
            <person name="Symeonidi A."/>
            <person name="Elias M."/>
            <person name="Eveleigh R.J."/>
            <person name="Herman E.K."/>
            <person name="Klute M.J."/>
            <person name="Nakayama T."/>
            <person name="Obornik M."/>
            <person name="Reyes-Prieto A."/>
            <person name="Armbrust E.V."/>
            <person name="Aves S.J."/>
            <person name="Beiko R.G."/>
            <person name="Coutinho P."/>
            <person name="Dacks J.B."/>
            <person name="Durnford D.G."/>
            <person name="Fast N.M."/>
            <person name="Green B.R."/>
            <person name="Grisdale C.J."/>
            <person name="Hempel F."/>
            <person name="Henrissat B."/>
            <person name="Hoppner M.P."/>
            <person name="Ishida K."/>
            <person name="Kim E."/>
            <person name="Koreny L."/>
            <person name="Kroth P.G."/>
            <person name="Liu Y."/>
            <person name="Malik S.B."/>
            <person name="Maier U.G."/>
            <person name="McRose D."/>
            <person name="Mock T."/>
            <person name="Neilson J.A."/>
            <person name="Onodera N.T."/>
            <person name="Poole A.M."/>
            <person name="Pritham E.J."/>
            <person name="Richards T.A."/>
            <person name="Rocap G."/>
            <person name="Roy S.W."/>
            <person name="Sarai C."/>
            <person name="Schaack S."/>
            <person name="Shirato S."/>
            <person name="Slamovits C.H."/>
            <person name="Spencer D.F."/>
            <person name="Suzuki S."/>
            <person name="Worden A.Z."/>
            <person name="Zauner S."/>
            <person name="Barry K."/>
            <person name="Bell C."/>
            <person name="Bharti A.K."/>
            <person name="Crow J.A."/>
            <person name="Grimwood J."/>
            <person name="Kramer R."/>
            <person name="Lindquist E."/>
            <person name="Lucas S."/>
            <person name="Salamov A."/>
            <person name="McFadden G.I."/>
            <person name="Lane C.E."/>
            <person name="Keeling P.J."/>
            <person name="Gray M.W."/>
            <person name="Grigoriev I.V."/>
            <person name="Archibald J.M."/>
        </authorList>
    </citation>
    <scope>NUCLEOTIDE SEQUENCE</scope>
    <source>
        <strain evidence="6">CCMP2712</strain>
    </source>
</reference>
<dbReference type="SUPFAM" id="SSF52540">
    <property type="entry name" value="P-loop containing nucleoside triphosphate hydrolases"/>
    <property type="match status" value="1"/>
</dbReference>
<dbReference type="eggNOG" id="KOG3078">
    <property type="taxonomic scope" value="Eukaryota"/>
</dbReference>
<dbReference type="PRINTS" id="PR00094">
    <property type="entry name" value="ADENYLTKNASE"/>
</dbReference>
<feature type="non-terminal residue" evidence="6">
    <location>
        <position position="137"/>
    </location>
</feature>
<dbReference type="PROSITE" id="PS00113">
    <property type="entry name" value="ADENYLATE_KINASE"/>
    <property type="match status" value="1"/>
</dbReference>
<dbReference type="GO" id="GO:0006139">
    <property type="term" value="P:nucleobase-containing compound metabolic process"/>
    <property type="evidence" value="ECO:0007669"/>
    <property type="project" value="InterPro"/>
</dbReference>
<accession>L1I6C0</accession>
<dbReference type="CDD" id="cd01428">
    <property type="entry name" value="ADK"/>
    <property type="match status" value="1"/>
</dbReference>
<dbReference type="Gene3D" id="3.40.50.300">
    <property type="entry name" value="P-loop containing nucleotide triphosphate hydrolases"/>
    <property type="match status" value="1"/>
</dbReference>
<evidence type="ECO:0000256" key="2">
    <source>
        <dbReference type="ARBA" id="ARBA00022679"/>
    </source>
</evidence>
<dbReference type="OrthoDB" id="439792at2759"/>
<evidence type="ECO:0008006" key="7">
    <source>
        <dbReference type="Google" id="ProtNLM"/>
    </source>
</evidence>
<dbReference type="STRING" id="905079.L1I6C0"/>
<evidence type="ECO:0000256" key="5">
    <source>
        <dbReference type="RuleBase" id="RU003330"/>
    </source>
</evidence>
<dbReference type="PaxDb" id="55529-EKX31647"/>
<sequence length="137" mass="15507">RILLAGKPCSGKGTQAPLISRKYRCVHISTGDLLRAEMKVGSELGARAFEYVKEGKLLPDDLVISIVKKRIEQDDCIYHGWILDGFPRTVEQAKMLIEEKIIPDHVIILDRPDEVVREWCSGECRSFDASVVMLLLR</sequence>
<dbReference type="Pfam" id="PF00406">
    <property type="entry name" value="ADK"/>
    <property type="match status" value="1"/>
</dbReference>
<keyword evidence="2 5" id="KW-0808">Transferase</keyword>
<dbReference type="HAMAP" id="MF_00235">
    <property type="entry name" value="Adenylate_kinase_Adk"/>
    <property type="match status" value="1"/>
</dbReference>
<comment type="similarity">
    <text evidence="5">Belongs to the adenylate kinase family.</text>
</comment>
<dbReference type="GeneID" id="17288377"/>
<protein>
    <recommendedName>
        <fullName evidence="7">Adenylate kinase</fullName>
    </recommendedName>
</protein>
<comment type="subcellular location">
    <subcellularLocation>
        <location evidence="1">Plastid</location>
        <location evidence="1">Chloroplast</location>
    </subcellularLocation>
</comment>
<dbReference type="KEGG" id="gtt:GUITHDRAFT_82907"/>